<evidence type="ECO:0000313" key="2">
    <source>
        <dbReference type="Proteomes" id="UP001174205"/>
    </source>
</evidence>
<dbReference type="InterPro" id="IPR047928">
    <property type="entry name" value="Perm_prefix_1"/>
</dbReference>
<keyword evidence="2" id="KW-1185">Reference proteome</keyword>
<dbReference type="RefSeq" id="WP_301247987.1">
    <property type="nucleotide sequence ID" value="NZ_JAROCD010000009.1"/>
</dbReference>
<organism evidence="1 2">
    <name type="scientific">Paenibacillus vandeheii</name>
    <dbReference type="NCBI Taxonomy" id="3035917"/>
    <lineage>
        <taxon>Bacteria</taxon>
        <taxon>Bacillati</taxon>
        <taxon>Bacillota</taxon>
        <taxon>Bacilli</taxon>
        <taxon>Bacillales</taxon>
        <taxon>Paenibacillaceae</taxon>
        <taxon>Paenibacillus</taxon>
    </lineage>
</organism>
<dbReference type="NCBIfam" id="NF038403">
    <property type="entry name" value="perm_prefix_1"/>
    <property type="match status" value="1"/>
</dbReference>
<proteinExistence type="predicted"/>
<comment type="caution">
    <text evidence="1">The sequence shown here is derived from an EMBL/GenBank/DDBJ whole genome shotgun (WGS) entry which is preliminary data.</text>
</comment>
<gene>
    <name evidence="1" type="ORF">P5G61_19245</name>
</gene>
<dbReference type="EMBL" id="JAROCD010000009">
    <property type="protein sequence ID" value="MDN4603384.1"/>
    <property type="molecule type" value="Genomic_DNA"/>
</dbReference>
<accession>A0ABT8JE60</accession>
<protein>
    <submittedName>
        <fullName evidence="1">Permease prefix domain 1-containing protein</fullName>
    </submittedName>
</protein>
<dbReference type="Proteomes" id="UP001174205">
    <property type="component" value="Unassembled WGS sequence"/>
</dbReference>
<sequence>MTDRHEKIKQYLDQLCSQVKAREVHTNLRDELGNHLEEMMLDKEQEGLSQEEAAAYAIEQMGDPAVVGKSMHRLHRHRMHWGLLVGLIHNEVHCDGNAPRSTIVSNI</sequence>
<name>A0ABT8JE60_9BACL</name>
<evidence type="ECO:0000313" key="1">
    <source>
        <dbReference type="EMBL" id="MDN4603384.1"/>
    </source>
</evidence>
<reference evidence="1" key="1">
    <citation type="submission" date="2023-03" db="EMBL/GenBank/DDBJ databases">
        <title>MT1 and MT2 Draft Genomes of Novel Species.</title>
        <authorList>
            <person name="Venkateswaran K."/>
        </authorList>
    </citation>
    <scope>NUCLEOTIDE SEQUENCE</scope>
    <source>
        <strain evidence="1">F6_3S_P_1C</strain>
    </source>
</reference>